<dbReference type="InterPro" id="IPR006674">
    <property type="entry name" value="HD_domain"/>
</dbReference>
<sequence length="164" mass="18798">MSNNKQLQTALEIAVMAHKGVTRRNTDPYIFHVLRVANNAKYIRTKTQKAAGILHDVIEDTPLNAEFLREKGIDDDVLNILSFLTHDKEKTTYSDYIDNICNNVDAMLVKLSDLTDNLDQGTLSVITDRDRERFIVYENARTKIMSTLARDYPETFKEIMKTGN</sequence>
<evidence type="ECO:0000313" key="2">
    <source>
        <dbReference type="EMBL" id="DAF42602.1"/>
    </source>
</evidence>
<dbReference type="Gene3D" id="1.10.3210.10">
    <property type="entry name" value="Hypothetical protein af1432"/>
    <property type="match status" value="1"/>
</dbReference>
<dbReference type="CDD" id="cd00077">
    <property type="entry name" value="HDc"/>
    <property type="match status" value="1"/>
</dbReference>
<accession>A0A8S5RVY0</accession>
<evidence type="ECO:0000259" key="1">
    <source>
        <dbReference type="Pfam" id="PF01966"/>
    </source>
</evidence>
<feature type="domain" description="HD" evidence="1">
    <location>
        <begin position="30"/>
        <end position="117"/>
    </location>
</feature>
<dbReference type="EMBL" id="BK032497">
    <property type="protein sequence ID" value="DAF42602.1"/>
    <property type="molecule type" value="Genomic_DNA"/>
</dbReference>
<dbReference type="Pfam" id="PF01966">
    <property type="entry name" value="HD"/>
    <property type="match status" value="1"/>
</dbReference>
<dbReference type="InterPro" id="IPR003607">
    <property type="entry name" value="HD/PDEase_dom"/>
</dbReference>
<organism evidence="2">
    <name type="scientific">Siphoviridae sp. ctHip2</name>
    <dbReference type="NCBI Taxonomy" id="2827830"/>
    <lineage>
        <taxon>Viruses</taxon>
        <taxon>Duplodnaviria</taxon>
        <taxon>Heunggongvirae</taxon>
        <taxon>Uroviricota</taxon>
        <taxon>Caudoviricetes</taxon>
    </lineage>
</organism>
<reference evidence="2" key="1">
    <citation type="journal article" date="2021" name="Proc. Natl. Acad. Sci. U.S.A.">
        <title>A Catalog of Tens of Thousands of Viruses from Human Metagenomes Reveals Hidden Associations with Chronic Diseases.</title>
        <authorList>
            <person name="Tisza M.J."/>
            <person name="Buck C.B."/>
        </authorList>
    </citation>
    <scope>NUCLEOTIDE SEQUENCE</scope>
    <source>
        <strain evidence="2">CtHip2</strain>
    </source>
</reference>
<protein>
    <submittedName>
        <fullName evidence="2">(P)ppGpp synthetase, RelA/SpoT family</fullName>
    </submittedName>
</protein>
<proteinExistence type="predicted"/>
<name>A0A8S5RVY0_9CAUD</name>
<dbReference type="SUPFAM" id="SSF109604">
    <property type="entry name" value="HD-domain/PDEase-like"/>
    <property type="match status" value="1"/>
</dbReference>